<comment type="caution">
    <text evidence="2">The sequence shown here is derived from an EMBL/GenBank/DDBJ whole genome shotgun (WGS) entry which is preliminary data.</text>
</comment>
<reference evidence="2" key="1">
    <citation type="journal article" date="2021" name="Genome Biol. Evol.">
        <title>A High-Quality Reference Genome for a Parasitic Bivalve with Doubly Uniparental Inheritance (Bivalvia: Unionida).</title>
        <authorList>
            <person name="Smith C.H."/>
        </authorList>
    </citation>
    <scope>NUCLEOTIDE SEQUENCE</scope>
    <source>
        <strain evidence="2">CHS0354</strain>
    </source>
</reference>
<dbReference type="EMBL" id="JAEAOA010002353">
    <property type="protein sequence ID" value="KAK3612681.1"/>
    <property type="molecule type" value="Genomic_DNA"/>
</dbReference>
<dbReference type="InterPro" id="IPR034609">
    <property type="entry name" value="Syce2"/>
</dbReference>
<evidence type="ECO:0008006" key="4">
    <source>
        <dbReference type="Google" id="ProtNLM"/>
    </source>
</evidence>
<evidence type="ECO:0000256" key="1">
    <source>
        <dbReference type="SAM" id="MobiDB-lite"/>
    </source>
</evidence>
<dbReference type="PANTHER" id="PTHR28398">
    <property type="entry name" value="SYNAPTONEMAL COMPLEX CENTRAL ELEMENT PROTEIN 2"/>
    <property type="match status" value="1"/>
</dbReference>
<accession>A0AAE0TLN7</accession>
<reference evidence="2" key="3">
    <citation type="submission" date="2023-05" db="EMBL/GenBank/DDBJ databases">
        <authorList>
            <person name="Smith C.H."/>
        </authorList>
    </citation>
    <scope>NUCLEOTIDE SEQUENCE</scope>
    <source>
        <strain evidence="2">CHS0354</strain>
        <tissue evidence="2">Mantle</tissue>
    </source>
</reference>
<dbReference type="PANTHER" id="PTHR28398:SF1">
    <property type="entry name" value="SYNAPTONEMAL COMPLEX CENTRAL ELEMENT PROTEIN 2"/>
    <property type="match status" value="1"/>
</dbReference>
<reference evidence="2" key="2">
    <citation type="journal article" date="2021" name="Genome Biol. Evol.">
        <title>Developing a high-quality reference genome for a parasitic bivalve with doubly uniparental inheritance (Bivalvia: Unionida).</title>
        <authorList>
            <person name="Smith C.H."/>
        </authorList>
    </citation>
    <scope>NUCLEOTIDE SEQUENCE</scope>
    <source>
        <strain evidence="2">CHS0354</strain>
        <tissue evidence="2">Mantle</tissue>
    </source>
</reference>
<proteinExistence type="predicted"/>
<feature type="region of interest" description="Disordered" evidence="1">
    <location>
        <begin position="1"/>
        <end position="20"/>
    </location>
</feature>
<dbReference type="GO" id="GO:0000801">
    <property type="term" value="C:central element"/>
    <property type="evidence" value="ECO:0007669"/>
    <property type="project" value="InterPro"/>
</dbReference>
<organism evidence="2 3">
    <name type="scientific">Potamilus streckersoni</name>
    <dbReference type="NCBI Taxonomy" id="2493646"/>
    <lineage>
        <taxon>Eukaryota</taxon>
        <taxon>Metazoa</taxon>
        <taxon>Spiralia</taxon>
        <taxon>Lophotrochozoa</taxon>
        <taxon>Mollusca</taxon>
        <taxon>Bivalvia</taxon>
        <taxon>Autobranchia</taxon>
        <taxon>Heteroconchia</taxon>
        <taxon>Palaeoheterodonta</taxon>
        <taxon>Unionida</taxon>
        <taxon>Unionoidea</taxon>
        <taxon>Unionidae</taxon>
        <taxon>Ambleminae</taxon>
        <taxon>Lampsilini</taxon>
        <taxon>Potamilus</taxon>
    </lineage>
</organism>
<name>A0AAE0TLN7_9BIVA</name>
<evidence type="ECO:0000313" key="3">
    <source>
        <dbReference type="Proteomes" id="UP001195483"/>
    </source>
</evidence>
<gene>
    <name evidence="2" type="ORF">CHS0354_042207</name>
</gene>
<dbReference type="GO" id="GO:0007130">
    <property type="term" value="P:synaptonemal complex assembly"/>
    <property type="evidence" value="ECO:0007669"/>
    <property type="project" value="InterPro"/>
</dbReference>
<feature type="region of interest" description="Disordered" evidence="1">
    <location>
        <begin position="29"/>
        <end position="56"/>
    </location>
</feature>
<evidence type="ECO:0000313" key="2">
    <source>
        <dbReference type="EMBL" id="KAK3612681.1"/>
    </source>
</evidence>
<dbReference type="Proteomes" id="UP001195483">
    <property type="component" value="Unassembled WGS sequence"/>
</dbReference>
<sequence length="176" mass="20162">MDRRNNEDQMMLPSSDKEVEGGVEKLAFDSALPSEQAQTAEHFISSVPDETASQSSLEDHKATLSKMLAPVKRTLPDTLTAEEIGHNAQQLIDDLNSKRKQDTQLLADFKQALEIHVQKTYVVVEQHLYQNYEKQRGVLEIKLQKLFTCLDRISKLESELQDFKQALQVLYQEMNK</sequence>
<dbReference type="AlphaFoldDB" id="A0AAE0TLN7"/>
<protein>
    <recommendedName>
        <fullName evidence="4">Synaptonemal complex central element protein 2</fullName>
    </recommendedName>
</protein>
<keyword evidence="3" id="KW-1185">Reference proteome</keyword>